<feature type="binding site" evidence="7">
    <location>
        <position position="173"/>
    </location>
    <ligand>
        <name>Zn(2+)</name>
        <dbReference type="ChEBI" id="CHEBI:29105"/>
        <label>2</label>
    </ligand>
</feature>
<feature type="binding site" evidence="7">
    <location>
        <position position="255"/>
    </location>
    <ligand>
        <name>Zn(2+)</name>
        <dbReference type="ChEBI" id="CHEBI:29105"/>
        <label>2</label>
    </ligand>
</feature>
<dbReference type="Gene3D" id="3.20.20.150">
    <property type="entry name" value="Divalent-metal-dependent TIM barrel enzymes"/>
    <property type="match status" value="1"/>
</dbReference>
<feature type="binding site" evidence="7">
    <location>
        <position position="106"/>
    </location>
    <ligand>
        <name>Zn(2+)</name>
        <dbReference type="ChEBI" id="CHEBI:29105"/>
        <label>1</label>
    </ligand>
</feature>
<comment type="similarity">
    <text evidence="1 7">Belongs to the AP endonuclease 2 family.</text>
</comment>
<feature type="binding site" evidence="7">
    <location>
        <position position="66"/>
    </location>
    <ligand>
        <name>Zn(2+)</name>
        <dbReference type="ChEBI" id="CHEBI:29105"/>
        <label>1</label>
    </ligand>
</feature>
<keyword evidence="4 7" id="KW-0378">Hydrolase</keyword>
<gene>
    <name evidence="7 9" type="primary">nfo</name>
    <name evidence="9" type="ORF">BWY73_00825</name>
</gene>
<dbReference type="GO" id="GO:0008270">
    <property type="term" value="F:zinc ion binding"/>
    <property type="evidence" value="ECO:0007669"/>
    <property type="project" value="UniProtKB-UniRule"/>
</dbReference>
<dbReference type="EC" id="3.1.21.2" evidence="7"/>
<dbReference type="NCBIfam" id="TIGR00587">
    <property type="entry name" value="nfo"/>
    <property type="match status" value="1"/>
</dbReference>
<dbReference type="PANTHER" id="PTHR21445:SF0">
    <property type="entry name" value="APURINIC-APYRIMIDINIC ENDONUCLEASE"/>
    <property type="match status" value="1"/>
</dbReference>
<comment type="catalytic activity">
    <reaction evidence="7">
        <text>Endonucleolytic cleavage to 5'-phosphooligonucleotide end-products.</text>
        <dbReference type="EC" id="3.1.21.2"/>
    </reaction>
</comment>
<dbReference type="GO" id="GO:0003906">
    <property type="term" value="F:DNA-(apurinic or apyrimidinic site) endonuclease activity"/>
    <property type="evidence" value="ECO:0007669"/>
    <property type="project" value="TreeGrafter"/>
</dbReference>
<evidence type="ECO:0000256" key="5">
    <source>
        <dbReference type="ARBA" id="ARBA00022833"/>
    </source>
</evidence>
<dbReference type="Pfam" id="PF01261">
    <property type="entry name" value="AP_endonuc_2"/>
    <property type="match status" value="1"/>
</dbReference>
<comment type="caution">
    <text evidence="9">The sequence shown here is derived from an EMBL/GenBank/DDBJ whole genome shotgun (WGS) entry which is preliminary data.</text>
</comment>
<accession>A0A1V5MHW7</accession>
<comment type="cofactor">
    <cofactor evidence="7">
        <name>Zn(2+)</name>
        <dbReference type="ChEBI" id="CHEBI:29105"/>
    </cofactor>
    <text evidence="7">Binds 3 Zn(2+) ions.</text>
</comment>
<sequence>MKFGVHLATAGRLTSVFENARELSCDTIQIFSRNPRGWFARPLSATEASDFKSARAAASISPLVVHAPYLINLAAPDPDIFDKSVRSCRQELERCALLGADYFVLHPGSHRGEGLEAGIARAAGALHSILKETDSRVLLLLENTAGSGYSLGGRLEELAALMGDNPAIGFCFDTAHALAAGYDIAREPGLSSFLNSVDRLFGPGRMRLVHANDSRGGPGSRLDRHADIGEGCIGLEGFARIVNHQRLQALPFILETPKEDLETDRRNLNTIRSLVK</sequence>
<name>A0A1V5MHW7_UNCT6</name>
<dbReference type="EMBL" id="MWAK01000103">
    <property type="protein sequence ID" value="OPZ92391.1"/>
    <property type="molecule type" value="Genomic_DNA"/>
</dbReference>
<dbReference type="HAMAP" id="MF_00152">
    <property type="entry name" value="Nfo"/>
    <property type="match status" value="1"/>
</dbReference>
<dbReference type="InterPro" id="IPR018246">
    <property type="entry name" value="AP_endonuc_F2_Zn_BS"/>
</dbReference>
<feature type="binding site" evidence="7">
    <location>
        <position position="142"/>
    </location>
    <ligand>
        <name>Zn(2+)</name>
        <dbReference type="ChEBI" id="CHEBI:29105"/>
        <label>1</label>
    </ligand>
</feature>
<dbReference type="PROSITE" id="PS00731">
    <property type="entry name" value="AP_NUCLEASE_F2_3"/>
    <property type="match status" value="1"/>
</dbReference>
<feature type="binding site" evidence="7">
    <location>
        <position position="225"/>
    </location>
    <ligand>
        <name>Zn(2+)</name>
        <dbReference type="ChEBI" id="CHEBI:29105"/>
        <label>3</label>
    </ligand>
</feature>
<evidence type="ECO:0000256" key="4">
    <source>
        <dbReference type="ARBA" id="ARBA00022801"/>
    </source>
</evidence>
<evidence type="ECO:0000256" key="6">
    <source>
        <dbReference type="ARBA" id="ARBA00023204"/>
    </source>
</evidence>
<dbReference type="GO" id="GO:0008081">
    <property type="term" value="F:phosphoric diester hydrolase activity"/>
    <property type="evidence" value="ECO:0007669"/>
    <property type="project" value="TreeGrafter"/>
</dbReference>
<reference evidence="9" key="1">
    <citation type="submission" date="2017-02" db="EMBL/GenBank/DDBJ databases">
        <title>Delving into the versatile metabolic prowess of the omnipresent phylum Bacteroidetes.</title>
        <authorList>
            <person name="Nobu M.K."/>
            <person name="Mei R."/>
            <person name="Narihiro T."/>
            <person name="Kuroda K."/>
            <person name="Liu W.-T."/>
        </authorList>
    </citation>
    <scope>NUCLEOTIDE SEQUENCE</scope>
    <source>
        <strain evidence="9">ADurb.Bin417</strain>
    </source>
</reference>
<dbReference type="Proteomes" id="UP000485484">
    <property type="component" value="Unassembled WGS sequence"/>
</dbReference>
<feature type="binding site" evidence="7">
    <location>
        <position position="210"/>
    </location>
    <ligand>
        <name>Zn(2+)</name>
        <dbReference type="ChEBI" id="CHEBI:29105"/>
        <label>2</label>
    </ligand>
</feature>
<dbReference type="PROSITE" id="PS51432">
    <property type="entry name" value="AP_NUCLEASE_F2_4"/>
    <property type="match status" value="1"/>
</dbReference>
<dbReference type="PANTHER" id="PTHR21445">
    <property type="entry name" value="ENDONUCLEASE IV ENDODEOXYRIBONUCLEASE IV"/>
    <property type="match status" value="1"/>
</dbReference>
<dbReference type="FunFam" id="3.20.20.150:FF:000001">
    <property type="entry name" value="Probable endonuclease 4"/>
    <property type="match status" value="1"/>
</dbReference>
<keyword evidence="7 9" id="KW-0255">Endonuclease</keyword>
<dbReference type="CDD" id="cd00019">
    <property type="entry name" value="AP2Ec"/>
    <property type="match status" value="1"/>
</dbReference>
<dbReference type="InterPro" id="IPR013022">
    <property type="entry name" value="Xyl_isomerase-like_TIM-brl"/>
</dbReference>
<protein>
    <recommendedName>
        <fullName evidence="7">Probable endonuclease 4</fullName>
        <ecNumber evidence="7">3.1.21.2</ecNumber>
    </recommendedName>
    <alternativeName>
        <fullName evidence="7">Endodeoxyribonuclease IV</fullName>
    </alternativeName>
    <alternativeName>
        <fullName evidence="7">Endonuclease IV</fullName>
    </alternativeName>
</protein>
<dbReference type="InterPro" id="IPR036237">
    <property type="entry name" value="Xyl_isomerase-like_sf"/>
</dbReference>
<keyword evidence="5 7" id="KW-0862">Zinc</keyword>
<keyword evidence="3 7" id="KW-0227">DNA damage</keyword>
<proteinExistence type="inferred from homology"/>
<evidence type="ECO:0000256" key="3">
    <source>
        <dbReference type="ARBA" id="ARBA00022763"/>
    </source>
</evidence>
<feature type="domain" description="Xylose isomerase-like TIM barrel" evidence="8">
    <location>
        <begin position="17"/>
        <end position="263"/>
    </location>
</feature>
<evidence type="ECO:0000256" key="2">
    <source>
        <dbReference type="ARBA" id="ARBA00022723"/>
    </source>
</evidence>
<dbReference type="SUPFAM" id="SSF51658">
    <property type="entry name" value="Xylose isomerase-like"/>
    <property type="match status" value="1"/>
</dbReference>
<dbReference type="GO" id="GO:0008833">
    <property type="term" value="F:deoxyribonuclease IV (phage-T4-induced) activity"/>
    <property type="evidence" value="ECO:0007669"/>
    <property type="project" value="UniProtKB-UniRule"/>
</dbReference>
<dbReference type="GO" id="GO:0006284">
    <property type="term" value="P:base-excision repair"/>
    <property type="evidence" value="ECO:0007669"/>
    <property type="project" value="TreeGrafter"/>
</dbReference>
<organism evidence="9">
    <name type="scientific">candidate division TA06 bacterium ADurb.Bin417</name>
    <dbReference type="NCBI Taxonomy" id="1852828"/>
    <lineage>
        <taxon>Bacteria</taxon>
        <taxon>Bacteria division TA06</taxon>
    </lineage>
</organism>
<dbReference type="InterPro" id="IPR001719">
    <property type="entry name" value="AP_endonuc_2"/>
</dbReference>
<evidence type="ECO:0000256" key="7">
    <source>
        <dbReference type="HAMAP-Rule" id="MF_00152"/>
    </source>
</evidence>
<feature type="binding site" evidence="7">
    <location>
        <position position="223"/>
    </location>
    <ligand>
        <name>Zn(2+)</name>
        <dbReference type="ChEBI" id="CHEBI:29105"/>
        <label>3</label>
    </ligand>
</feature>
<dbReference type="AlphaFoldDB" id="A0A1V5MHW7"/>
<keyword evidence="6 7" id="KW-0234">DNA repair</keyword>
<comment type="function">
    <text evidence="7">Endonuclease IV plays a role in DNA repair. It cleaves phosphodiester bonds at apurinic or apyrimidinic (AP) sites, generating a 3'-hydroxyl group and a 5'-terminal sugar phosphate.</text>
</comment>
<evidence type="ECO:0000256" key="1">
    <source>
        <dbReference type="ARBA" id="ARBA00005340"/>
    </source>
</evidence>
<dbReference type="GO" id="GO:0003677">
    <property type="term" value="F:DNA binding"/>
    <property type="evidence" value="ECO:0007669"/>
    <property type="project" value="InterPro"/>
</dbReference>
<feature type="binding site" evidence="7">
    <location>
        <position position="176"/>
    </location>
    <ligand>
        <name>Zn(2+)</name>
        <dbReference type="ChEBI" id="CHEBI:29105"/>
        <label>3</label>
    </ligand>
</feature>
<feature type="binding site" evidence="7">
    <location>
        <position position="142"/>
    </location>
    <ligand>
        <name>Zn(2+)</name>
        <dbReference type="ChEBI" id="CHEBI:29105"/>
        <label>2</label>
    </ligand>
</feature>
<keyword evidence="7" id="KW-0540">Nuclease</keyword>
<evidence type="ECO:0000259" key="8">
    <source>
        <dbReference type="Pfam" id="PF01261"/>
    </source>
</evidence>
<dbReference type="PROSITE" id="PS00729">
    <property type="entry name" value="AP_NUCLEASE_F2_1"/>
    <property type="match status" value="1"/>
</dbReference>
<dbReference type="SMART" id="SM00518">
    <property type="entry name" value="AP2Ec"/>
    <property type="match status" value="1"/>
</dbReference>
<evidence type="ECO:0000313" key="9">
    <source>
        <dbReference type="EMBL" id="OPZ92391.1"/>
    </source>
</evidence>
<keyword evidence="2 7" id="KW-0479">Metal-binding</keyword>